<dbReference type="Gene3D" id="1.20.200.10">
    <property type="entry name" value="Fumarase/aspartase (Central domain)"/>
    <property type="match status" value="1"/>
</dbReference>
<dbReference type="InterPro" id="IPR008948">
    <property type="entry name" value="L-Aspartase-like"/>
</dbReference>
<accession>A0A7Y0SHU7</accession>
<proteinExistence type="predicted"/>
<feature type="non-terminal residue" evidence="2">
    <location>
        <position position="84"/>
    </location>
</feature>
<gene>
    <name evidence="2" type="ORF">HKB16_13085</name>
</gene>
<dbReference type="PANTHER" id="PTHR43172">
    <property type="entry name" value="ADENYLOSUCCINATE LYASE"/>
    <property type="match status" value="1"/>
</dbReference>
<sequence length="84" mass="9212">MPGRTWMQHALPVTFGLKLAGTLDALLRWQQRLREMRPRLLVLQFGGAAGTLDALKAQGPAVGQALAQNLGLSLPDTPWHSQRD</sequence>
<dbReference type="AlphaFoldDB" id="A0A7Y0SHU7"/>
<feature type="domain" description="Fumarate lyase N-terminal" evidence="1">
    <location>
        <begin position="1"/>
        <end position="77"/>
    </location>
</feature>
<keyword evidence="2" id="KW-0413">Isomerase</keyword>
<dbReference type="InterPro" id="IPR022761">
    <property type="entry name" value="Fumarate_lyase_N"/>
</dbReference>
<evidence type="ECO:0000313" key="3">
    <source>
        <dbReference type="Proteomes" id="UP000518904"/>
    </source>
</evidence>
<dbReference type="Proteomes" id="UP000518904">
    <property type="component" value="Unassembled WGS sequence"/>
</dbReference>
<name>A0A7Y0SHU7_VIBPH</name>
<dbReference type="GO" id="GO:0047472">
    <property type="term" value="F:3-carboxy-cis,cis-muconate cycloisomerase activity"/>
    <property type="evidence" value="ECO:0007669"/>
    <property type="project" value="UniProtKB-EC"/>
</dbReference>
<reference evidence="2 3" key="1">
    <citation type="submission" date="2020-04" db="EMBL/GenBank/DDBJ databases">
        <title>Whole-genome sequencing of Vibrio spp. from China reveals different genetic environments of blaCTX-M-14 among diverse lineages.</title>
        <authorList>
            <person name="Zheng Z."/>
            <person name="Ye L."/>
            <person name="Chen S."/>
        </authorList>
    </citation>
    <scope>NUCLEOTIDE SEQUENCE [LARGE SCALE GENOMIC DNA]</scope>
    <source>
        <strain evidence="2 3">Vb0551</strain>
    </source>
</reference>
<evidence type="ECO:0000259" key="1">
    <source>
        <dbReference type="Pfam" id="PF00206"/>
    </source>
</evidence>
<protein>
    <submittedName>
        <fullName evidence="2">3-carboxy-cis,cis-muconate cycloisomerase</fullName>
        <ecNumber evidence="2">5.5.1.2</ecNumber>
    </submittedName>
</protein>
<dbReference type="EC" id="5.5.1.2" evidence="2"/>
<feature type="non-terminal residue" evidence="2">
    <location>
        <position position="1"/>
    </location>
</feature>
<dbReference type="SUPFAM" id="SSF48557">
    <property type="entry name" value="L-aspartase-like"/>
    <property type="match status" value="1"/>
</dbReference>
<dbReference type="Pfam" id="PF00206">
    <property type="entry name" value="Lyase_1"/>
    <property type="match status" value="1"/>
</dbReference>
<dbReference type="EMBL" id="JABCLB010001158">
    <property type="protein sequence ID" value="NMU83824.1"/>
    <property type="molecule type" value="Genomic_DNA"/>
</dbReference>
<evidence type="ECO:0000313" key="2">
    <source>
        <dbReference type="EMBL" id="NMU83824.1"/>
    </source>
</evidence>
<dbReference type="PANTHER" id="PTHR43172:SF2">
    <property type="entry name" value="ADENYLOSUCCINATE LYASE C-TERMINAL DOMAIN-CONTAINING PROTEIN"/>
    <property type="match status" value="1"/>
</dbReference>
<comment type="caution">
    <text evidence="2">The sequence shown here is derived from an EMBL/GenBank/DDBJ whole genome shotgun (WGS) entry which is preliminary data.</text>
</comment>
<organism evidence="2 3">
    <name type="scientific">Vibrio parahaemolyticus</name>
    <dbReference type="NCBI Taxonomy" id="670"/>
    <lineage>
        <taxon>Bacteria</taxon>
        <taxon>Pseudomonadati</taxon>
        <taxon>Pseudomonadota</taxon>
        <taxon>Gammaproteobacteria</taxon>
        <taxon>Vibrionales</taxon>
        <taxon>Vibrionaceae</taxon>
        <taxon>Vibrio</taxon>
    </lineage>
</organism>